<dbReference type="SUPFAM" id="SSF69618">
    <property type="entry name" value="HemD-like"/>
    <property type="match status" value="1"/>
</dbReference>
<dbReference type="Proteomes" id="UP001175228">
    <property type="component" value="Unassembled WGS sequence"/>
</dbReference>
<gene>
    <name evidence="2" type="ORF">EDD18DRAFT_1353254</name>
</gene>
<dbReference type="InterPro" id="IPR036108">
    <property type="entry name" value="4pyrrol_syn_uPrphyn_synt_sf"/>
</dbReference>
<proteinExistence type="predicted"/>
<dbReference type="GO" id="GO:0006780">
    <property type="term" value="P:uroporphyrinogen III biosynthetic process"/>
    <property type="evidence" value="ECO:0007669"/>
    <property type="project" value="InterPro"/>
</dbReference>
<evidence type="ECO:0000313" key="2">
    <source>
        <dbReference type="EMBL" id="KAK0496486.1"/>
    </source>
</evidence>
<dbReference type="PANTHER" id="PTHR12390:SF0">
    <property type="entry name" value="UROPORPHYRINOGEN-III SYNTHASE"/>
    <property type="match status" value="1"/>
</dbReference>
<name>A0AA39Q5N9_9AGAR</name>
<dbReference type="Pfam" id="PF02602">
    <property type="entry name" value="HEM4"/>
    <property type="match status" value="1"/>
</dbReference>
<keyword evidence="3" id="KW-1185">Reference proteome</keyword>
<accession>A0AA39Q5N9</accession>
<dbReference type="GO" id="GO:0004852">
    <property type="term" value="F:uroporphyrinogen-III synthase activity"/>
    <property type="evidence" value="ECO:0007669"/>
    <property type="project" value="InterPro"/>
</dbReference>
<dbReference type="InterPro" id="IPR039793">
    <property type="entry name" value="UROS/Hem4"/>
</dbReference>
<dbReference type="InterPro" id="IPR003754">
    <property type="entry name" value="4pyrrol_synth_uPrphyn_synth"/>
</dbReference>
<dbReference type="EMBL" id="JAUEPU010000015">
    <property type="protein sequence ID" value="KAK0496486.1"/>
    <property type="molecule type" value="Genomic_DNA"/>
</dbReference>
<evidence type="ECO:0000313" key="3">
    <source>
        <dbReference type="Proteomes" id="UP001175228"/>
    </source>
</evidence>
<comment type="caution">
    <text evidence="2">The sequence shown here is derived from an EMBL/GenBank/DDBJ whole genome shotgun (WGS) entry which is preliminary data.</text>
</comment>
<feature type="domain" description="Tetrapyrrole biosynthesis uroporphyrinogen III synthase" evidence="1">
    <location>
        <begin position="102"/>
        <end position="205"/>
    </location>
</feature>
<dbReference type="Gene3D" id="3.40.50.10090">
    <property type="match status" value="2"/>
</dbReference>
<dbReference type="GO" id="GO:0005829">
    <property type="term" value="C:cytosol"/>
    <property type="evidence" value="ECO:0007669"/>
    <property type="project" value="TreeGrafter"/>
</dbReference>
<dbReference type="AlphaFoldDB" id="A0AA39Q5N9"/>
<evidence type="ECO:0000259" key="1">
    <source>
        <dbReference type="Pfam" id="PF02602"/>
    </source>
</evidence>
<sequence length="215" mass="24220">MMTKANVLLLREPAPSPDTGKDRYEVAFTRGNYTPFSIPVLETVLTNITELASVAEQQTVQKMTDFYSMSLERLPPRRYVPAWSMPTSVENIRERRSTHFILAEQSRPTKLLYLTGDKNRDTLPNILGSAGQLKKIVPVRSIMPWWMVFFAPSAAEFVLPFLKEQIDLGSVKVAVIGPITATFLRETLKLRVDAIHTKLSPEDLLRAVVDVDATC</sequence>
<dbReference type="PANTHER" id="PTHR12390">
    <property type="entry name" value="UROPORPHYRINOGEN III SYNTHASE"/>
    <property type="match status" value="1"/>
</dbReference>
<reference evidence="2" key="1">
    <citation type="submission" date="2023-06" db="EMBL/GenBank/DDBJ databases">
        <authorList>
            <consortium name="Lawrence Berkeley National Laboratory"/>
            <person name="Ahrendt S."/>
            <person name="Sahu N."/>
            <person name="Indic B."/>
            <person name="Wong-Bajracharya J."/>
            <person name="Merenyi Z."/>
            <person name="Ke H.-M."/>
            <person name="Monk M."/>
            <person name="Kocsube S."/>
            <person name="Drula E."/>
            <person name="Lipzen A."/>
            <person name="Balint B."/>
            <person name="Henrissat B."/>
            <person name="Andreopoulos B."/>
            <person name="Martin F.M."/>
            <person name="Harder C.B."/>
            <person name="Rigling D."/>
            <person name="Ford K.L."/>
            <person name="Foster G.D."/>
            <person name="Pangilinan J."/>
            <person name="Papanicolaou A."/>
            <person name="Barry K."/>
            <person name="LaButti K."/>
            <person name="Viragh M."/>
            <person name="Koriabine M."/>
            <person name="Yan M."/>
            <person name="Riley R."/>
            <person name="Champramary S."/>
            <person name="Plett K.L."/>
            <person name="Tsai I.J."/>
            <person name="Slot J."/>
            <person name="Sipos G."/>
            <person name="Plett J."/>
            <person name="Nagy L.G."/>
            <person name="Grigoriev I.V."/>
        </authorList>
    </citation>
    <scope>NUCLEOTIDE SEQUENCE</scope>
    <source>
        <strain evidence="2">HWK02</strain>
    </source>
</reference>
<organism evidence="2 3">
    <name type="scientific">Armillaria luteobubalina</name>
    <dbReference type="NCBI Taxonomy" id="153913"/>
    <lineage>
        <taxon>Eukaryota</taxon>
        <taxon>Fungi</taxon>
        <taxon>Dikarya</taxon>
        <taxon>Basidiomycota</taxon>
        <taxon>Agaricomycotina</taxon>
        <taxon>Agaricomycetes</taxon>
        <taxon>Agaricomycetidae</taxon>
        <taxon>Agaricales</taxon>
        <taxon>Marasmiineae</taxon>
        <taxon>Physalacriaceae</taxon>
        <taxon>Armillaria</taxon>
    </lineage>
</organism>
<protein>
    <recommendedName>
        <fullName evidence="1">Tetrapyrrole biosynthesis uroporphyrinogen III synthase domain-containing protein</fullName>
    </recommendedName>
</protein>